<gene>
    <name evidence="4" type="ORF">CU669_01950</name>
</gene>
<keyword evidence="3" id="KW-0812">Transmembrane</keyword>
<evidence type="ECO:0000256" key="3">
    <source>
        <dbReference type="SAM" id="Phobius"/>
    </source>
</evidence>
<dbReference type="InterPro" id="IPR051199">
    <property type="entry name" value="LPS_LOS_Heptosyltrfase"/>
</dbReference>
<evidence type="ECO:0000256" key="2">
    <source>
        <dbReference type="ARBA" id="ARBA00022679"/>
    </source>
</evidence>
<feature type="transmembrane region" description="Helical" evidence="3">
    <location>
        <begin position="21"/>
        <end position="49"/>
    </location>
</feature>
<organism evidence="4 5">
    <name type="scientific">Paramagnetospirillum kuznetsovii</name>
    <dbReference type="NCBI Taxonomy" id="2053833"/>
    <lineage>
        <taxon>Bacteria</taxon>
        <taxon>Pseudomonadati</taxon>
        <taxon>Pseudomonadota</taxon>
        <taxon>Alphaproteobacteria</taxon>
        <taxon>Rhodospirillales</taxon>
        <taxon>Magnetospirillaceae</taxon>
        <taxon>Paramagnetospirillum</taxon>
    </lineage>
</organism>
<dbReference type="GO" id="GO:0008713">
    <property type="term" value="F:ADP-heptose-lipopolysaccharide heptosyltransferase activity"/>
    <property type="evidence" value="ECO:0007669"/>
    <property type="project" value="TreeGrafter"/>
</dbReference>
<dbReference type="InterPro" id="IPR002201">
    <property type="entry name" value="Glyco_trans_9"/>
</dbReference>
<dbReference type="PANTHER" id="PTHR30160">
    <property type="entry name" value="TETRAACYLDISACCHARIDE 4'-KINASE-RELATED"/>
    <property type="match status" value="1"/>
</dbReference>
<dbReference type="OrthoDB" id="7346034at2"/>
<dbReference type="EMBL" id="PGTO01000001">
    <property type="protein sequence ID" value="RAU23864.1"/>
    <property type="molecule type" value="Genomic_DNA"/>
</dbReference>
<dbReference type="GO" id="GO:0009244">
    <property type="term" value="P:lipopolysaccharide core region biosynthetic process"/>
    <property type="evidence" value="ECO:0007669"/>
    <property type="project" value="TreeGrafter"/>
</dbReference>
<sequence length="371" mass="40144">MKLHRLTDPVVGLERRLSRRGGAASGVLLLSAGGLGDTVLFSLVLPRFAGLARAGEAVTVLLRSDAAKMSFLFAPAIKVLTVDFARLRQIGYRRRIMADLYRSHYRLVVSTDFLRHPDLDEALAFACAAPETAAMAPRPWPKHDRRLNANRRLWGRVFDSGEARQDKLIRWSRFADALTGIAAPPPVVTLPPERMPEVVPLAAPTVFIQPFSAVKAKQSSPDLYRAIIAALPPGWQTRIAGHPSDLDKNPDYRSLLDLPGVAFEPAPFAALAGLLRSARLVISVDTACMHLAAALGVPTLCLASAAYVGEIVPYAEAVTPASVKFLWKSMDCAGCLGDCRFQPVDSMYPCVAGLDRAAVLNEVERITQSGG</sequence>
<reference evidence="4 5" key="1">
    <citation type="submission" date="2017-11" db="EMBL/GenBank/DDBJ databases">
        <title>Draft genome sequence of magnetotactic bacterium Magnetospirillum kuznetsovii LBB-42.</title>
        <authorList>
            <person name="Grouzdev D.S."/>
            <person name="Rysina M.S."/>
            <person name="Baslerov R.V."/>
            <person name="Koziaeva V."/>
        </authorList>
    </citation>
    <scope>NUCLEOTIDE SEQUENCE [LARGE SCALE GENOMIC DNA]</scope>
    <source>
        <strain evidence="4 5">LBB-42</strain>
    </source>
</reference>
<dbReference type="RefSeq" id="WP_112142094.1">
    <property type="nucleotide sequence ID" value="NZ_PGTO01000001.1"/>
</dbReference>
<protein>
    <recommendedName>
        <fullName evidence="6">ADP-heptose--LPS heptosyltransferase</fullName>
    </recommendedName>
</protein>
<dbReference type="Gene3D" id="3.40.50.2000">
    <property type="entry name" value="Glycogen Phosphorylase B"/>
    <property type="match status" value="1"/>
</dbReference>
<evidence type="ECO:0000313" key="4">
    <source>
        <dbReference type="EMBL" id="RAU23864.1"/>
    </source>
</evidence>
<proteinExistence type="predicted"/>
<keyword evidence="2" id="KW-0808">Transferase</keyword>
<evidence type="ECO:0000313" key="5">
    <source>
        <dbReference type="Proteomes" id="UP000251075"/>
    </source>
</evidence>
<dbReference type="AlphaFoldDB" id="A0A364P3H2"/>
<keyword evidence="3" id="KW-0472">Membrane</keyword>
<dbReference type="GO" id="GO:0005829">
    <property type="term" value="C:cytosol"/>
    <property type="evidence" value="ECO:0007669"/>
    <property type="project" value="TreeGrafter"/>
</dbReference>
<dbReference type="Pfam" id="PF01075">
    <property type="entry name" value="Glyco_transf_9"/>
    <property type="match status" value="1"/>
</dbReference>
<keyword evidence="3" id="KW-1133">Transmembrane helix</keyword>
<accession>A0A364P3H2</accession>
<dbReference type="PANTHER" id="PTHR30160:SF1">
    <property type="entry name" value="LIPOPOLYSACCHARIDE 1,2-N-ACETYLGLUCOSAMINETRANSFERASE-RELATED"/>
    <property type="match status" value="1"/>
</dbReference>
<keyword evidence="5" id="KW-1185">Reference proteome</keyword>
<evidence type="ECO:0008006" key="6">
    <source>
        <dbReference type="Google" id="ProtNLM"/>
    </source>
</evidence>
<dbReference type="Proteomes" id="UP000251075">
    <property type="component" value="Unassembled WGS sequence"/>
</dbReference>
<keyword evidence="1" id="KW-0328">Glycosyltransferase</keyword>
<evidence type="ECO:0000256" key="1">
    <source>
        <dbReference type="ARBA" id="ARBA00022676"/>
    </source>
</evidence>
<name>A0A364P3H2_9PROT</name>
<comment type="caution">
    <text evidence="4">The sequence shown here is derived from an EMBL/GenBank/DDBJ whole genome shotgun (WGS) entry which is preliminary data.</text>
</comment>
<dbReference type="SUPFAM" id="SSF53756">
    <property type="entry name" value="UDP-Glycosyltransferase/glycogen phosphorylase"/>
    <property type="match status" value="1"/>
</dbReference>